<name>A0A1P8UK14_9GAMM</name>
<evidence type="ECO:0000256" key="4">
    <source>
        <dbReference type="ARBA" id="ARBA00022475"/>
    </source>
</evidence>
<dbReference type="PROSITE" id="PS50893">
    <property type="entry name" value="ABC_TRANSPORTER_2"/>
    <property type="match status" value="1"/>
</dbReference>
<dbReference type="InterPro" id="IPR003439">
    <property type="entry name" value="ABC_transporter-like_ATP-bd"/>
</dbReference>
<dbReference type="OrthoDB" id="9784450at2"/>
<keyword evidence="4" id="KW-1003">Cell membrane</keyword>
<dbReference type="EMBL" id="CP019434">
    <property type="protein sequence ID" value="APZ44144.1"/>
    <property type="molecule type" value="Genomic_DNA"/>
</dbReference>
<gene>
    <name evidence="11" type="ORF">BW247_14445</name>
</gene>
<proteinExistence type="inferred from homology"/>
<feature type="domain" description="ABC transporter" evidence="10">
    <location>
        <begin position="13"/>
        <end position="263"/>
    </location>
</feature>
<dbReference type="PANTHER" id="PTHR43297">
    <property type="entry name" value="OLIGOPEPTIDE TRANSPORT ATP-BINDING PROTEIN APPD"/>
    <property type="match status" value="1"/>
</dbReference>
<dbReference type="InterPro" id="IPR017871">
    <property type="entry name" value="ABC_transporter-like_CS"/>
</dbReference>
<dbReference type="PROSITE" id="PS00211">
    <property type="entry name" value="ABC_TRANSPORTER_1"/>
    <property type="match status" value="1"/>
</dbReference>
<comment type="catalytic activity">
    <reaction evidence="9">
        <text>a dipeptide(out) + ATP + H2O = a dipeptide(in) + ADP + phosphate + H(+)</text>
        <dbReference type="Rhea" id="RHEA:23120"/>
        <dbReference type="ChEBI" id="CHEBI:15377"/>
        <dbReference type="ChEBI" id="CHEBI:15378"/>
        <dbReference type="ChEBI" id="CHEBI:30616"/>
        <dbReference type="ChEBI" id="CHEBI:43474"/>
        <dbReference type="ChEBI" id="CHEBI:90799"/>
        <dbReference type="ChEBI" id="CHEBI:456216"/>
        <dbReference type="EC" id="7.4.2.9"/>
    </reaction>
</comment>
<dbReference type="SMART" id="SM00382">
    <property type="entry name" value="AAA"/>
    <property type="match status" value="1"/>
</dbReference>
<evidence type="ECO:0000256" key="6">
    <source>
        <dbReference type="ARBA" id="ARBA00022840"/>
    </source>
</evidence>
<reference evidence="11 12" key="1">
    <citation type="submission" date="2017-01" db="EMBL/GenBank/DDBJ databases">
        <title>Draft sequence of Acidihalobacter ferrooxidans strain DSM 14175 (strain V8).</title>
        <authorList>
            <person name="Khaleque H.N."/>
            <person name="Ramsay J.P."/>
            <person name="Murphy R.J.T."/>
            <person name="Kaksonen A.H."/>
            <person name="Boxall N.J."/>
            <person name="Watkin E.L.J."/>
        </authorList>
    </citation>
    <scope>NUCLEOTIDE SEQUENCE [LARGE SCALE GENOMIC DNA]</scope>
    <source>
        <strain evidence="11 12">V8</strain>
    </source>
</reference>
<evidence type="ECO:0000256" key="9">
    <source>
        <dbReference type="ARBA" id="ARBA00047356"/>
    </source>
</evidence>
<evidence type="ECO:0000256" key="7">
    <source>
        <dbReference type="ARBA" id="ARBA00023136"/>
    </source>
</evidence>
<dbReference type="Gene3D" id="3.40.50.300">
    <property type="entry name" value="P-loop containing nucleotide triphosphate hydrolases"/>
    <property type="match status" value="1"/>
</dbReference>
<dbReference type="FunFam" id="3.40.50.300:FF:000016">
    <property type="entry name" value="Oligopeptide ABC transporter ATP-binding component"/>
    <property type="match status" value="1"/>
</dbReference>
<evidence type="ECO:0000259" key="10">
    <source>
        <dbReference type="PROSITE" id="PS50893"/>
    </source>
</evidence>
<sequence>MSAQRQPQADTGLRVENLDVTFGRGGKAFRVVEELDFSVPPGRMLGLVGESGSGKSMTASALLGLLPWGGRISRGSIQLNGRELANLPERRMRAVRGREIGMIFQNPLSSLNPSMTIARQIGEPYRLYTGASETQARDRALELLREVGVPDAAQRLDDYPHQFSGGMRQRVMIAMALACKPRLLIADEPTTALDVTIQAQILRLLKRLQDDMQLSVILITHDLSLVAEYADDIMVMYAGRSVEHAPAQAFFRAPRHPYSHALLNSIPRLADPEQRLADIDGIPPSPQDFPPGCRFAPRCNRVTPECTQAYPPASGGAHRFHCLHPLGENA</sequence>
<evidence type="ECO:0000313" key="12">
    <source>
        <dbReference type="Proteomes" id="UP000243807"/>
    </source>
</evidence>
<evidence type="ECO:0000256" key="2">
    <source>
        <dbReference type="ARBA" id="ARBA00005417"/>
    </source>
</evidence>
<dbReference type="GO" id="GO:0005886">
    <property type="term" value="C:plasma membrane"/>
    <property type="evidence" value="ECO:0007669"/>
    <property type="project" value="UniProtKB-SubCell"/>
</dbReference>
<evidence type="ECO:0000256" key="3">
    <source>
        <dbReference type="ARBA" id="ARBA00022448"/>
    </source>
</evidence>
<dbReference type="STRING" id="1765967.BW247_14445"/>
<dbReference type="Proteomes" id="UP000243807">
    <property type="component" value="Chromosome"/>
</dbReference>
<dbReference type="EC" id="7.4.2.9" evidence="8"/>
<evidence type="ECO:0000256" key="5">
    <source>
        <dbReference type="ARBA" id="ARBA00022741"/>
    </source>
</evidence>
<dbReference type="GO" id="GO:0016887">
    <property type="term" value="F:ATP hydrolysis activity"/>
    <property type="evidence" value="ECO:0007669"/>
    <property type="project" value="InterPro"/>
</dbReference>
<dbReference type="InterPro" id="IPR027417">
    <property type="entry name" value="P-loop_NTPase"/>
</dbReference>
<comment type="subcellular location">
    <subcellularLocation>
        <location evidence="1">Cell inner membrane</location>
        <topology evidence="1">Peripheral membrane protein</topology>
    </subcellularLocation>
</comment>
<keyword evidence="3" id="KW-0813">Transport</keyword>
<dbReference type="PANTHER" id="PTHR43297:SF2">
    <property type="entry name" value="DIPEPTIDE TRANSPORT ATP-BINDING PROTEIN DPPD"/>
    <property type="match status" value="1"/>
</dbReference>
<keyword evidence="6 11" id="KW-0067">ATP-binding</keyword>
<organism evidence="11 12">
    <name type="scientific">Acidihalobacter ferrooxydans</name>
    <dbReference type="NCBI Taxonomy" id="1765967"/>
    <lineage>
        <taxon>Bacteria</taxon>
        <taxon>Pseudomonadati</taxon>
        <taxon>Pseudomonadota</taxon>
        <taxon>Gammaproteobacteria</taxon>
        <taxon>Chromatiales</taxon>
        <taxon>Ectothiorhodospiraceae</taxon>
        <taxon>Acidihalobacter</taxon>
    </lineage>
</organism>
<comment type="similarity">
    <text evidence="2">Belongs to the ABC transporter superfamily.</text>
</comment>
<dbReference type="GO" id="GO:0005524">
    <property type="term" value="F:ATP binding"/>
    <property type="evidence" value="ECO:0007669"/>
    <property type="project" value="UniProtKB-KW"/>
</dbReference>
<dbReference type="CDD" id="cd03257">
    <property type="entry name" value="ABC_NikE_OppD_transporters"/>
    <property type="match status" value="1"/>
</dbReference>
<keyword evidence="5" id="KW-0547">Nucleotide-binding</keyword>
<dbReference type="KEGG" id="afy:BW247_14445"/>
<dbReference type="NCBIfam" id="TIGR01727">
    <property type="entry name" value="oligo_HPY"/>
    <property type="match status" value="1"/>
</dbReference>
<accession>A0A1P8UK14</accession>
<protein>
    <recommendedName>
        <fullName evidence="8">ABC-type dipeptide transporter</fullName>
        <ecNumber evidence="8">7.4.2.9</ecNumber>
    </recommendedName>
</protein>
<keyword evidence="12" id="KW-1185">Reference proteome</keyword>
<dbReference type="GO" id="GO:0055085">
    <property type="term" value="P:transmembrane transport"/>
    <property type="evidence" value="ECO:0007669"/>
    <property type="project" value="UniProtKB-ARBA"/>
</dbReference>
<dbReference type="GO" id="GO:0015833">
    <property type="term" value="P:peptide transport"/>
    <property type="evidence" value="ECO:0007669"/>
    <property type="project" value="InterPro"/>
</dbReference>
<dbReference type="InterPro" id="IPR013563">
    <property type="entry name" value="Oligopep_ABC_C"/>
</dbReference>
<evidence type="ECO:0000313" key="11">
    <source>
        <dbReference type="EMBL" id="APZ44144.1"/>
    </source>
</evidence>
<dbReference type="RefSeq" id="WP_076837767.1">
    <property type="nucleotide sequence ID" value="NZ_CP019434.1"/>
</dbReference>
<dbReference type="Pfam" id="PF00005">
    <property type="entry name" value="ABC_tran"/>
    <property type="match status" value="1"/>
</dbReference>
<dbReference type="InterPro" id="IPR003593">
    <property type="entry name" value="AAA+_ATPase"/>
</dbReference>
<evidence type="ECO:0000256" key="8">
    <source>
        <dbReference type="ARBA" id="ARBA00038852"/>
    </source>
</evidence>
<keyword evidence="7" id="KW-0472">Membrane</keyword>
<dbReference type="AlphaFoldDB" id="A0A1P8UK14"/>
<dbReference type="SUPFAM" id="SSF52540">
    <property type="entry name" value="P-loop containing nucleoside triphosphate hydrolases"/>
    <property type="match status" value="1"/>
</dbReference>
<dbReference type="InterPro" id="IPR050388">
    <property type="entry name" value="ABC_Ni/Peptide_Import"/>
</dbReference>
<evidence type="ECO:0000256" key="1">
    <source>
        <dbReference type="ARBA" id="ARBA00004417"/>
    </source>
</evidence>
<dbReference type="Pfam" id="PF08352">
    <property type="entry name" value="oligo_HPY"/>
    <property type="match status" value="1"/>
</dbReference>